<dbReference type="Proteomes" id="UP001630127">
    <property type="component" value="Unassembled WGS sequence"/>
</dbReference>
<evidence type="ECO:0000256" key="2">
    <source>
        <dbReference type="SAM" id="MobiDB-lite"/>
    </source>
</evidence>
<feature type="compositionally biased region" description="Basic and acidic residues" evidence="2">
    <location>
        <begin position="603"/>
        <end position="612"/>
    </location>
</feature>
<accession>A0ABD2ZD55</accession>
<evidence type="ECO:0000313" key="5">
    <source>
        <dbReference type="Proteomes" id="UP001630127"/>
    </source>
</evidence>
<protein>
    <submittedName>
        <fullName evidence="4">Uncharacterized protein</fullName>
    </submittedName>
</protein>
<gene>
    <name evidence="4" type="ORF">ACH5RR_019998</name>
</gene>
<keyword evidence="1" id="KW-0175">Coiled coil</keyword>
<evidence type="ECO:0000256" key="1">
    <source>
        <dbReference type="SAM" id="Coils"/>
    </source>
</evidence>
<dbReference type="EMBL" id="JBJUIK010000009">
    <property type="protein sequence ID" value="KAL3517409.1"/>
    <property type="molecule type" value="Genomic_DNA"/>
</dbReference>
<feature type="compositionally biased region" description="Basic and acidic residues" evidence="2">
    <location>
        <begin position="85"/>
        <end position="94"/>
    </location>
</feature>
<feature type="transmembrane region" description="Helical" evidence="3">
    <location>
        <begin position="32"/>
        <end position="52"/>
    </location>
</feature>
<keyword evidence="3" id="KW-0472">Membrane</keyword>
<feature type="compositionally biased region" description="Polar residues" evidence="2">
    <location>
        <begin position="659"/>
        <end position="671"/>
    </location>
</feature>
<evidence type="ECO:0000313" key="4">
    <source>
        <dbReference type="EMBL" id="KAL3517409.1"/>
    </source>
</evidence>
<feature type="coiled-coil region" evidence="1">
    <location>
        <begin position="676"/>
        <end position="706"/>
    </location>
</feature>
<name>A0ABD2ZD55_9GENT</name>
<evidence type="ECO:0000256" key="3">
    <source>
        <dbReference type="SAM" id="Phobius"/>
    </source>
</evidence>
<keyword evidence="5" id="KW-1185">Reference proteome</keyword>
<keyword evidence="3" id="KW-1133">Transmembrane helix</keyword>
<sequence>MINMEEPKGTFPKQEKNKKAISIGKAGGGGGIGVGIIFFGGVVVSATAAFLIRRRRLQKSTSNNKNSNHDHRSTPSSDSEIPYKFLEDTNKNQDKGLQSVPPDSSPYTDSDQNLSNGTAKIGVHESDTTKISDQTFFLDQKYEVKANKGKGDPVSNDDEIMHSISPKGLVSPIQFDASVVEKEESPLPLGENQALFQPENVADHLSREEIGMIQEDDSIDTALVDLGKEEENQQTIENLEGEEVKTNCSPDEDLRELNCQEAAESTTEDQRTITILQSSEEQETPFHCDQESDSTGNLSLSKYERIENEESSLVFENVQELEKDKAFEVADAEQDEDGTMTQMSEVHGSVSAEDFGASNRTEELGPSHDDQGKGNTPIVMFAEEENKCDNTDVSLRIETNEGTTGNETLEATDVDEQKGTVALMSEGGQNKRLVGLLVTETVEVEMQEEAEDRDSEFVLVEEEKGVQHDEEIIGEESQATRERAQFPDDIASGSYKQKLQKEPESSLNGDQEDNSVPDDSSSENCGATVPNMSLTEDTVPAQLKPGIGTDSGFAEVQLTAETTEAGKENIASEPAIEDSVAQSENLPVPLVEEQQHLNGHNGKQLEEVEDTFKVNYAENVTGIEEHNLMRPEEDSLNDDDGGDDVDEAYIPEKVEESSEGTGDSSVGSNSEPIWPAESLEEVSTELKELKINEQKEEKQMEENQTVKTQEPMHFKSIDSESIIANSIQKGNDHQGNSKVSFFRRFMMELAEKTHQPTYSRKLRILMPTLLVVSWSLCFWNFGQPFLKISLIVILIKILYKIQGF</sequence>
<comment type="caution">
    <text evidence="4">The sequence shown here is derived from an EMBL/GenBank/DDBJ whole genome shotgun (WGS) entry which is preliminary data.</text>
</comment>
<feature type="compositionally biased region" description="Basic and acidic residues" evidence="2">
    <location>
        <begin position="461"/>
        <end position="471"/>
    </location>
</feature>
<feature type="region of interest" description="Disordered" evidence="2">
    <location>
        <begin position="59"/>
        <end position="121"/>
    </location>
</feature>
<keyword evidence="3" id="KW-0812">Transmembrane</keyword>
<feature type="compositionally biased region" description="Polar residues" evidence="2">
    <location>
        <begin position="101"/>
        <end position="118"/>
    </location>
</feature>
<feature type="region of interest" description="Disordered" evidence="2">
    <location>
        <begin position="447"/>
        <end position="676"/>
    </location>
</feature>
<proteinExistence type="predicted"/>
<feature type="compositionally biased region" description="Acidic residues" evidence="2">
    <location>
        <begin position="634"/>
        <end position="649"/>
    </location>
</feature>
<organism evidence="4 5">
    <name type="scientific">Cinchona calisaya</name>
    <dbReference type="NCBI Taxonomy" id="153742"/>
    <lineage>
        <taxon>Eukaryota</taxon>
        <taxon>Viridiplantae</taxon>
        <taxon>Streptophyta</taxon>
        <taxon>Embryophyta</taxon>
        <taxon>Tracheophyta</taxon>
        <taxon>Spermatophyta</taxon>
        <taxon>Magnoliopsida</taxon>
        <taxon>eudicotyledons</taxon>
        <taxon>Gunneridae</taxon>
        <taxon>Pentapetalae</taxon>
        <taxon>asterids</taxon>
        <taxon>lamiids</taxon>
        <taxon>Gentianales</taxon>
        <taxon>Rubiaceae</taxon>
        <taxon>Cinchonoideae</taxon>
        <taxon>Cinchoneae</taxon>
        <taxon>Cinchona</taxon>
    </lineage>
</organism>
<feature type="compositionally biased region" description="Polar residues" evidence="2">
    <location>
        <begin position="517"/>
        <end position="536"/>
    </location>
</feature>
<feature type="compositionally biased region" description="Basic and acidic residues" evidence="2">
    <location>
        <begin position="623"/>
        <end position="633"/>
    </location>
</feature>
<reference evidence="4 5" key="1">
    <citation type="submission" date="2024-11" db="EMBL/GenBank/DDBJ databases">
        <title>A near-complete genome assembly of Cinchona calisaya.</title>
        <authorList>
            <person name="Lian D.C."/>
            <person name="Zhao X.W."/>
            <person name="Wei L."/>
        </authorList>
    </citation>
    <scope>NUCLEOTIDE SEQUENCE [LARGE SCALE GENOMIC DNA]</scope>
    <source>
        <tissue evidence="4">Nenye</tissue>
    </source>
</reference>
<dbReference type="AlphaFoldDB" id="A0ABD2ZD55"/>